<evidence type="ECO:0000259" key="10">
    <source>
        <dbReference type="PROSITE" id="PS51007"/>
    </source>
</evidence>
<dbReference type="InterPro" id="IPR036909">
    <property type="entry name" value="Cyt_c-like_dom_sf"/>
</dbReference>
<protein>
    <recommendedName>
        <fullName evidence="10">Cytochrome c domain-containing protein</fullName>
    </recommendedName>
</protein>
<keyword evidence="7 9" id="KW-0408">Iron</keyword>
<dbReference type="SUPFAM" id="SSF46626">
    <property type="entry name" value="Cytochrome c"/>
    <property type="match status" value="2"/>
</dbReference>
<dbReference type="EMBL" id="BMLT01000001">
    <property type="protein sequence ID" value="GGO76622.1"/>
    <property type="molecule type" value="Genomic_DNA"/>
</dbReference>
<evidence type="ECO:0000256" key="2">
    <source>
        <dbReference type="ARBA" id="ARBA00022475"/>
    </source>
</evidence>
<dbReference type="Gene3D" id="1.10.760.10">
    <property type="entry name" value="Cytochrome c-like domain"/>
    <property type="match status" value="2"/>
</dbReference>
<keyword evidence="2" id="KW-1003">Cell membrane</keyword>
<dbReference type="Pfam" id="PF00034">
    <property type="entry name" value="Cytochrom_C"/>
    <property type="match status" value="1"/>
</dbReference>
<dbReference type="GO" id="GO:0020037">
    <property type="term" value="F:heme binding"/>
    <property type="evidence" value="ECO:0007669"/>
    <property type="project" value="InterPro"/>
</dbReference>
<dbReference type="InterPro" id="IPR009056">
    <property type="entry name" value="Cyt_c-like_dom"/>
</dbReference>
<accession>A0A917Z6Q5</accession>
<dbReference type="PANTHER" id="PTHR35008:SF8">
    <property type="entry name" value="ALCOHOL DEHYDROGENASE CYTOCHROME C SUBUNIT"/>
    <property type="match status" value="1"/>
</dbReference>
<keyword evidence="5" id="KW-0732">Signal</keyword>
<keyword evidence="6" id="KW-0677">Repeat</keyword>
<keyword evidence="12" id="KW-1185">Reference proteome</keyword>
<sequence length="297" mass="31120">MKRLTLALAGFAGLAGLAVVGSGAFSTPPVVPGLENLSGDVARGAYLARASGCIACHTDVDGGGQPLAGGAPLETPFGTFHAPNLTTDPEHGIGAWTLQDFARALRHGIAPDGSPYYPAFPYTFYTEFSDQDIADLWAAFRTVPAVPLPSKEQALAFPYSIREGLRLWQTLYFEPERFEPDPDRDDLHNRGAYLVEAAGHCAACHTPRNLLGALDEEAPLAGADGLPGGGSAPAIHGEALKANGWSVDKLAYALRSGITPDGDVLGGSMGEVIRDGTGYLSNEDLKAIATYLMAVPD</sequence>
<evidence type="ECO:0000256" key="9">
    <source>
        <dbReference type="PROSITE-ProRule" id="PRU00433"/>
    </source>
</evidence>
<comment type="subcellular location">
    <subcellularLocation>
        <location evidence="1">Cell membrane</location>
    </subcellularLocation>
</comment>
<dbReference type="PIRSF" id="PIRSF000018">
    <property type="entry name" value="Mb_ADH_cyt_c"/>
    <property type="match status" value="1"/>
</dbReference>
<keyword evidence="3 9" id="KW-0349">Heme</keyword>
<dbReference type="RefSeq" id="WP_188857776.1">
    <property type="nucleotide sequence ID" value="NZ_BMLT01000001.1"/>
</dbReference>
<keyword evidence="8" id="KW-0472">Membrane</keyword>
<dbReference type="AlphaFoldDB" id="A0A917Z6Q5"/>
<evidence type="ECO:0000313" key="12">
    <source>
        <dbReference type="Proteomes" id="UP000599578"/>
    </source>
</evidence>
<dbReference type="GO" id="GO:0009055">
    <property type="term" value="F:electron transfer activity"/>
    <property type="evidence" value="ECO:0007669"/>
    <property type="project" value="InterPro"/>
</dbReference>
<organism evidence="11 12">
    <name type="scientific">Marinobacterium nitratireducens</name>
    <dbReference type="NCBI Taxonomy" id="518897"/>
    <lineage>
        <taxon>Bacteria</taxon>
        <taxon>Pseudomonadati</taxon>
        <taxon>Pseudomonadota</taxon>
        <taxon>Gammaproteobacteria</taxon>
        <taxon>Oceanospirillales</taxon>
        <taxon>Oceanospirillaceae</taxon>
        <taxon>Marinobacterium</taxon>
    </lineage>
</organism>
<evidence type="ECO:0000313" key="11">
    <source>
        <dbReference type="EMBL" id="GGO76622.1"/>
    </source>
</evidence>
<evidence type="ECO:0000256" key="6">
    <source>
        <dbReference type="ARBA" id="ARBA00022737"/>
    </source>
</evidence>
<evidence type="ECO:0000256" key="7">
    <source>
        <dbReference type="ARBA" id="ARBA00023004"/>
    </source>
</evidence>
<name>A0A917Z6Q5_9GAMM</name>
<dbReference type="InterPro" id="IPR051459">
    <property type="entry name" value="Cytochrome_c-type_DH"/>
</dbReference>
<dbReference type="InterPro" id="IPR014353">
    <property type="entry name" value="Membr-bd_ADH_cyt_c"/>
</dbReference>
<gene>
    <name evidence="11" type="ORF">GCM10011348_04270</name>
</gene>
<evidence type="ECO:0000256" key="1">
    <source>
        <dbReference type="ARBA" id="ARBA00004236"/>
    </source>
</evidence>
<evidence type="ECO:0000256" key="4">
    <source>
        <dbReference type="ARBA" id="ARBA00022723"/>
    </source>
</evidence>
<dbReference type="GO" id="GO:0005506">
    <property type="term" value="F:iron ion binding"/>
    <property type="evidence" value="ECO:0007669"/>
    <property type="project" value="InterPro"/>
</dbReference>
<dbReference type="GO" id="GO:0005886">
    <property type="term" value="C:plasma membrane"/>
    <property type="evidence" value="ECO:0007669"/>
    <property type="project" value="UniProtKB-SubCell"/>
</dbReference>
<comment type="caution">
    <text evidence="11">The sequence shown here is derived from an EMBL/GenBank/DDBJ whole genome shotgun (WGS) entry which is preliminary data.</text>
</comment>
<feature type="domain" description="Cytochrome c" evidence="10">
    <location>
        <begin position="39"/>
        <end position="144"/>
    </location>
</feature>
<reference evidence="11 12" key="1">
    <citation type="journal article" date="2014" name="Int. J. Syst. Evol. Microbiol.">
        <title>Complete genome sequence of Corynebacterium casei LMG S-19264T (=DSM 44701T), isolated from a smear-ripened cheese.</title>
        <authorList>
            <consortium name="US DOE Joint Genome Institute (JGI-PGF)"/>
            <person name="Walter F."/>
            <person name="Albersmeier A."/>
            <person name="Kalinowski J."/>
            <person name="Ruckert C."/>
        </authorList>
    </citation>
    <scope>NUCLEOTIDE SEQUENCE [LARGE SCALE GENOMIC DNA]</scope>
    <source>
        <strain evidence="11 12">CGMCC 1.7286</strain>
    </source>
</reference>
<dbReference type="PANTHER" id="PTHR35008">
    <property type="entry name" value="BLL4482 PROTEIN-RELATED"/>
    <property type="match status" value="1"/>
</dbReference>
<dbReference type="GO" id="GO:0016614">
    <property type="term" value="F:oxidoreductase activity, acting on CH-OH group of donors"/>
    <property type="evidence" value="ECO:0007669"/>
    <property type="project" value="InterPro"/>
</dbReference>
<keyword evidence="4 9" id="KW-0479">Metal-binding</keyword>
<evidence type="ECO:0000256" key="8">
    <source>
        <dbReference type="ARBA" id="ARBA00023136"/>
    </source>
</evidence>
<evidence type="ECO:0000256" key="3">
    <source>
        <dbReference type="ARBA" id="ARBA00022617"/>
    </source>
</evidence>
<proteinExistence type="predicted"/>
<evidence type="ECO:0000256" key="5">
    <source>
        <dbReference type="ARBA" id="ARBA00022729"/>
    </source>
</evidence>
<dbReference type="Proteomes" id="UP000599578">
    <property type="component" value="Unassembled WGS sequence"/>
</dbReference>
<feature type="domain" description="Cytochrome c" evidence="10">
    <location>
        <begin position="186"/>
        <end position="296"/>
    </location>
</feature>
<dbReference type="PROSITE" id="PS51007">
    <property type="entry name" value="CYTC"/>
    <property type="match status" value="2"/>
</dbReference>